<keyword evidence="1" id="KW-0547">Nucleotide-binding</keyword>
<keyword evidence="4" id="KW-0067">ATP-binding</keyword>
<dbReference type="Gene3D" id="3.90.320.10">
    <property type="match status" value="1"/>
</dbReference>
<dbReference type="PANTHER" id="PTHR43788:SF8">
    <property type="entry name" value="DNA-BINDING PROTEIN SMUBP-2"/>
    <property type="match status" value="1"/>
</dbReference>
<reference evidence="6" key="1">
    <citation type="journal article" date="2021" name="Microb. Physiol.">
        <title>Proteogenomic Insights into the Physiology of Marine, Sulfate-Reducing, Filamentous Desulfonema limicola and Desulfonema magnum.</title>
        <authorList>
            <person name="Schnaars V."/>
            <person name="Wohlbrand L."/>
            <person name="Scheve S."/>
            <person name="Hinrichs C."/>
            <person name="Reinhardt R."/>
            <person name="Rabus R."/>
        </authorList>
    </citation>
    <scope>NUCLEOTIDE SEQUENCE</scope>
    <source>
        <strain evidence="6">5ac10</strain>
    </source>
</reference>
<keyword evidence="2" id="KW-0378">Hydrolase</keyword>
<dbReference type="CDD" id="cd18808">
    <property type="entry name" value="SF1_C_Upf1"/>
    <property type="match status" value="1"/>
</dbReference>
<dbReference type="InterPro" id="IPR050534">
    <property type="entry name" value="Coronavir_polyprotein_1ab"/>
</dbReference>
<dbReference type="Proteomes" id="UP000663720">
    <property type="component" value="Chromosome"/>
</dbReference>
<dbReference type="GO" id="GO:0016787">
    <property type="term" value="F:hydrolase activity"/>
    <property type="evidence" value="ECO:0007669"/>
    <property type="project" value="UniProtKB-KW"/>
</dbReference>
<evidence type="ECO:0000313" key="6">
    <source>
        <dbReference type="EMBL" id="QTA81790.1"/>
    </source>
</evidence>
<accession>A0A975BAM5</accession>
<protein>
    <submittedName>
        <fullName evidence="6">AAA family ATPase</fullName>
    </submittedName>
</protein>
<dbReference type="Pfam" id="PF13087">
    <property type="entry name" value="AAA_12"/>
    <property type="match status" value="1"/>
</dbReference>
<evidence type="ECO:0000259" key="5">
    <source>
        <dbReference type="Pfam" id="PF13087"/>
    </source>
</evidence>
<dbReference type="CDD" id="cd17934">
    <property type="entry name" value="DEXXQc_Upf1-like"/>
    <property type="match status" value="1"/>
</dbReference>
<dbReference type="GO" id="GO:0043139">
    <property type="term" value="F:5'-3' DNA helicase activity"/>
    <property type="evidence" value="ECO:0007669"/>
    <property type="project" value="TreeGrafter"/>
</dbReference>
<dbReference type="EMBL" id="CP061799">
    <property type="protein sequence ID" value="QTA81790.1"/>
    <property type="molecule type" value="Genomic_DNA"/>
</dbReference>
<keyword evidence="3" id="KW-0347">Helicase</keyword>
<dbReference type="InterPro" id="IPR011604">
    <property type="entry name" value="PDDEXK-like_dom_sf"/>
</dbReference>
<dbReference type="RefSeq" id="WP_207687785.1">
    <property type="nucleotide sequence ID" value="NZ_CP061799.1"/>
</dbReference>
<dbReference type="PANTHER" id="PTHR43788">
    <property type="entry name" value="DNA2/NAM7 HELICASE FAMILY MEMBER"/>
    <property type="match status" value="1"/>
</dbReference>
<gene>
    <name evidence="6" type="ORF">dnl_41390</name>
</gene>
<dbReference type="SUPFAM" id="SSF52540">
    <property type="entry name" value="P-loop containing nucleoside triphosphate hydrolases"/>
    <property type="match status" value="1"/>
</dbReference>
<keyword evidence="7" id="KW-1185">Reference proteome</keyword>
<dbReference type="InterPro" id="IPR041679">
    <property type="entry name" value="DNA2/NAM7-like_C"/>
</dbReference>
<evidence type="ECO:0000256" key="2">
    <source>
        <dbReference type="ARBA" id="ARBA00022801"/>
    </source>
</evidence>
<dbReference type="Gene3D" id="3.40.50.300">
    <property type="entry name" value="P-loop containing nucleotide triphosphate hydrolases"/>
    <property type="match status" value="2"/>
</dbReference>
<dbReference type="InterPro" id="IPR027417">
    <property type="entry name" value="P-loop_NTPase"/>
</dbReference>
<evidence type="ECO:0000256" key="4">
    <source>
        <dbReference type="ARBA" id="ARBA00022840"/>
    </source>
</evidence>
<sequence length="1268" mass="144170">MQSFNLSPSRIARYFYHECERYLRYHSTPADKRESAGVPEIEWDTSPVTAAILEGGYLWEQNVIEKILKKKARIAPGKGKLYERAHSIKNSLKVLKSLKINEAVYQPSLQVPKSFYDRYGLDKKICSFPPCRPDLIQLVKDSDNRPCLRIIDIKASTALKASHRIQVTLYALILREIIKEQDLNLSLDIDMGGIWLFEQKTPEWFELRFSTGAVEHFLRHKLNNILKLPAREISWHLFYRCEWCEFYQSCRTEAENTNSVSLIPYLTPGGRRFLRQPLINEKDPVNTVDDFKTFLNQESADRLLDVCGSLRGKKDRLLNSVTALQKGKVIAHGGSTLGLPVSENISIMITLQEDPVSGRIYTLGFRRLKGRAVYGNGSREEIFTAGTPDECAEIQFEFLEALFEELKVLDMYNRNLPWREQQSMQAYVFDTYELDLFNRFLQESAKDAGLAPMALQMLFYFQDPALADEDEHPAHEVPFPVIVLTRVIRDLLAMPIPVSLRLPEVLETLPSPTFKYNFKPRNIFQFDLSNTLKSDAVFNVWIKGETEQIEWISDEIRKRLIAAHAVVDGIRARVKDKLFAWPAKFLFPGILDFQNNELSRLAFILRYESFMGAVNLREARTAPWTERVRDAISLPLRLEGGNRWKTLSDVDAGLIEDEKGFLSFLLVPEGQEGERSQMSYDDFRFRTSMYAPKGEVRLAGIYETQVDENSGLIKYLSLNIKKSKDQDVFKKKDEAVLHPRFTDFTSGRMIDRLGELDIRPHNDFLSLLKDPAGFALKKKKSGESAIKTAEKYAGFTKSQELAFSQCMKKSLALIWGPPGTGKTHFLAKTILCIARAGKDENRQVKIAVTAFTHAAIENLLEEIRENAGVFGFKKYISLYKLKYTSTPRGENLKTIGENILHFEMGEDILIVGGTVYSFHKAGVDNQFPVLIVDEASQMKFGELALGMKPLARGGSLILAGDDLQLPPIVQGNYPDPEDGLPGLHESVFAYLRARDTEDNPFTFQLKENWRMNSTLSAFPAMTLYGKGYKPVNPEIKKQKISLKPVNKKSKSLETELCSWLLDPKWPLAAAILENVQAAMENPVEAELVAMLSANLRKNLIRPGMKSVFPDNEAGDKEFWQKGLFIVSPHRVQIRAIKKALANKRKWHTSPFVDTVDKMQGQQCQNVIVSYGVSDVETALAEAGFIYSLNRLNVSITRARSKCIVFLPRPLLEPSFDLLQNEKAIKGLGHMHSLIDFCQNFGQEKIFDLEFLNTPGTIRVIRAKTKTNI</sequence>
<dbReference type="InterPro" id="IPR047187">
    <property type="entry name" value="SF1_C_Upf1"/>
</dbReference>
<name>A0A975BAM5_9BACT</name>
<evidence type="ECO:0000313" key="7">
    <source>
        <dbReference type="Proteomes" id="UP000663720"/>
    </source>
</evidence>
<evidence type="ECO:0000256" key="3">
    <source>
        <dbReference type="ARBA" id="ARBA00022806"/>
    </source>
</evidence>
<evidence type="ECO:0000256" key="1">
    <source>
        <dbReference type="ARBA" id="ARBA00022741"/>
    </source>
</evidence>
<dbReference type="KEGG" id="dli:dnl_41390"/>
<dbReference type="AlphaFoldDB" id="A0A975BAM5"/>
<proteinExistence type="predicted"/>
<dbReference type="GO" id="GO:0005524">
    <property type="term" value="F:ATP binding"/>
    <property type="evidence" value="ECO:0007669"/>
    <property type="project" value="UniProtKB-KW"/>
</dbReference>
<organism evidence="6 7">
    <name type="scientific">Desulfonema limicola</name>
    <dbReference type="NCBI Taxonomy" id="45656"/>
    <lineage>
        <taxon>Bacteria</taxon>
        <taxon>Pseudomonadati</taxon>
        <taxon>Thermodesulfobacteriota</taxon>
        <taxon>Desulfobacteria</taxon>
        <taxon>Desulfobacterales</taxon>
        <taxon>Desulfococcaceae</taxon>
        <taxon>Desulfonema</taxon>
    </lineage>
</organism>
<dbReference type="Pfam" id="PF13245">
    <property type="entry name" value="AAA_19"/>
    <property type="match status" value="1"/>
</dbReference>
<feature type="domain" description="DNA2/NAM7 helicase-like C-terminal" evidence="5">
    <location>
        <begin position="985"/>
        <end position="1204"/>
    </location>
</feature>